<reference evidence="3 4" key="1">
    <citation type="submission" date="2018-06" db="EMBL/GenBank/DDBJ databases">
        <title>ACT-28, a chromosomally-encoded AmpC with carbapenemase activity from Enterobacter kobei.</title>
        <authorList>
            <person name="Jousset A.B."/>
            <person name="Oueslati S."/>
            <person name="Bernabeu S."/>
            <person name="Takissian J."/>
            <person name="Creton E."/>
            <person name="Vogel A."/>
            <person name="Cotellon G."/>
            <person name="Bonnin R.A."/>
            <person name="Dortet L."/>
            <person name="Naas T."/>
        </authorList>
    </citation>
    <scope>NUCLEOTIDE SEQUENCE [LARGE SCALE GENOMIC DNA]</scope>
    <source>
        <strain evidence="3 4">99B3</strain>
    </source>
</reference>
<dbReference type="Pfam" id="PF13175">
    <property type="entry name" value="AAA_15"/>
    <property type="match status" value="1"/>
</dbReference>
<name>A0A330GH35_ENTCL</name>
<dbReference type="AlphaFoldDB" id="A0A330GH35"/>
<dbReference type="EMBL" id="QMDH01000028">
    <property type="protein sequence ID" value="RAZ65798.1"/>
    <property type="molecule type" value="Genomic_DNA"/>
</dbReference>
<dbReference type="InterPro" id="IPR027417">
    <property type="entry name" value="P-loop_NTPase"/>
</dbReference>
<dbReference type="Gene3D" id="3.40.50.300">
    <property type="entry name" value="P-loop containing nucleotide triphosphate hydrolases"/>
    <property type="match status" value="1"/>
</dbReference>
<evidence type="ECO:0000259" key="1">
    <source>
        <dbReference type="Pfam" id="PF12476"/>
    </source>
</evidence>
<dbReference type="SUPFAM" id="SSF52540">
    <property type="entry name" value="P-loop containing nucleoside triphosphate hydrolases"/>
    <property type="match status" value="1"/>
</dbReference>
<dbReference type="Proteomes" id="UP000251576">
    <property type="component" value="Unassembled WGS sequence"/>
</dbReference>
<gene>
    <name evidence="3" type="ORF">DP202_16100</name>
</gene>
<evidence type="ECO:0000313" key="3">
    <source>
        <dbReference type="EMBL" id="RAZ65798.1"/>
    </source>
</evidence>
<feature type="domain" description="Endonuclease GajA/Old nuclease/RecF-like AAA" evidence="2">
    <location>
        <begin position="288"/>
        <end position="406"/>
    </location>
</feature>
<organism evidence="3 4">
    <name type="scientific">Enterobacter cloacae</name>
    <dbReference type="NCBI Taxonomy" id="550"/>
    <lineage>
        <taxon>Bacteria</taxon>
        <taxon>Pseudomonadati</taxon>
        <taxon>Pseudomonadota</taxon>
        <taxon>Gammaproteobacteria</taxon>
        <taxon>Enterobacterales</taxon>
        <taxon>Enterobacteriaceae</taxon>
        <taxon>Enterobacter</taxon>
        <taxon>Enterobacter cloacae complex</taxon>
    </lineage>
</organism>
<dbReference type="PANTHER" id="PTHR43581">
    <property type="entry name" value="ATP/GTP PHOSPHATASE"/>
    <property type="match status" value="1"/>
</dbReference>
<dbReference type="InterPro" id="IPR051396">
    <property type="entry name" value="Bact_Antivir_Def_Nuclease"/>
</dbReference>
<feature type="domain" description="DUF3696" evidence="1">
    <location>
        <begin position="423"/>
        <end position="467"/>
    </location>
</feature>
<proteinExistence type="predicted"/>
<accession>A0A330GH35</accession>
<evidence type="ECO:0000259" key="2">
    <source>
        <dbReference type="Pfam" id="PF13175"/>
    </source>
</evidence>
<dbReference type="InterPro" id="IPR022532">
    <property type="entry name" value="DUF3696"/>
</dbReference>
<dbReference type="PANTHER" id="PTHR43581:SF2">
    <property type="entry name" value="EXCINUCLEASE ATPASE SUBUNIT"/>
    <property type="match status" value="1"/>
</dbReference>
<evidence type="ECO:0000313" key="4">
    <source>
        <dbReference type="Proteomes" id="UP000251576"/>
    </source>
</evidence>
<sequence>MSFNTSEYNDLKKRFPSLKVLSIAKSGDLIPSLINIEYDKTKKESYEIINFLTRKNSTHRGGYFLDDENFGEDILIPKEFSARVLELIKEERNKLLDEFDLPNDLLDIVKHNQIAKDDYFPYSYDKNELSQSAKELLNEIKGNFIEINYSLQSSDVPVIFVNETVSIIEWKSWLNFLDEKKKKNLIVLLEKHRDSLQAIWYNNIDIKMTRDVYSSHLLQDVENAMAYCFSRSLKYLGPLRHEPQAVYSSSPYDANTVGLKGEFTASLLHRNRANFIYYSSPSIINGKINVREKYDTLNNACKEWLSFLGVVEEVRTTDKGKLGYELYVKTSSGEKWQDLTHVGVGVSQVLPIVLMFLNSDPSDVLIFEQPELHLHPKVQSKLCDLFLIMANTGRQCIIETHSEYMINRLRLRVAQDSENNCLEKSALYFINKVNGISEFQNVNINKYGAIPEWPDDFFDQTDKEVEKILMEASIKKNKEKAKRFTNDSGY</sequence>
<dbReference type="InterPro" id="IPR041685">
    <property type="entry name" value="AAA_GajA/Old/RecF-like"/>
</dbReference>
<protein>
    <submittedName>
        <fullName evidence="3">DUF3696 domain-containing protein</fullName>
    </submittedName>
</protein>
<comment type="caution">
    <text evidence="3">The sequence shown here is derived from an EMBL/GenBank/DDBJ whole genome shotgun (WGS) entry which is preliminary data.</text>
</comment>
<dbReference type="Pfam" id="PF12476">
    <property type="entry name" value="DUF3696"/>
    <property type="match status" value="1"/>
</dbReference>